<sequence>MNIKCYKGAKNSDIITIDVEASTKLKDIRDKLVNKKFIPSKDAEDLAYRFVFKEMEVQKDENDQELPLLFDDAIVSKRTEITTCVSEIWGYDKQIVLTNVAAPKSPDLVGFCCDSWINGYLSVSCKLNQRDPEAIKHNNSIGAFQPMMLYNVLCTNKYKKEGGPVNYYNYVCVCMEESMVRFHLSSWGAAGYEYAIEIQDMPPVVSGLYHTFGDTPNRYGATSIGRWQEKEQTIAIRGIKNDSSIANKVSYQRVTVKTRNLISYKMDGKLYRSDATPPVLMPETSFPILLKGNFIQRDVLIENLKNAAVDEIVILSGDSITPGTPVPGVKSIENFYTINDTITTPWEEPLGVVVIHFFVFTSKEEALNTIQGLNSLDYDL</sequence>
<dbReference type="Proteomes" id="UP000422221">
    <property type="component" value="Unassembled WGS sequence"/>
</dbReference>
<proteinExistence type="predicted"/>
<reference evidence="1 2" key="1">
    <citation type="journal article" date="2019" name="Nat. Med.">
        <title>A library of human gut bacterial isolates paired with longitudinal multiomics data enables mechanistic microbiome research.</title>
        <authorList>
            <person name="Poyet M."/>
            <person name="Groussin M."/>
            <person name="Gibbons S.M."/>
            <person name="Avila-Pacheco J."/>
            <person name="Jiang X."/>
            <person name="Kearney S.M."/>
            <person name="Perrotta A.R."/>
            <person name="Berdy B."/>
            <person name="Zhao S."/>
            <person name="Lieberman T.D."/>
            <person name="Swanson P.K."/>
            <person name="Smith M."/>
            <person name="Roesemann S."/>
            <person name="Alexander J.E."/>
            <person name="Rich S.A."/>
            <person name="Livny J."/>
            <person name="Vlamakis H."/>
            <person name="Clish C."/>
            <person name="Bullock K."/>
            <person name="Deik A."/>
            <person name="Scott J."/>
            <person name="Pierce K.A."/>
            <person name="Xavier R.J."/>
            <person name="Alm E.J."/>
        </authorList>
    </citation>
    <scope>NUCLEOTIDE SEQUENCE [LARGE SCALE GENOMIC DNA]</scope>
    <source>
        <strain evidence="1 2">BIOML-A10</strain>
    </source>
</reference>
<accession>A0A7J4XI77</accession>
<name>A0A7J4XI77_9BACE</name>
<protein>
    <submittedName>
        <fullName evidence="1">Uncharacterized protein</fullName>
    </submittedName>
</protein>
<evidence type="ECO:0000313" key="1">
    <source>
        <dbReference type="EMBL" id="KAA3764555.1"/>
    </source>
</evidence>
<dbReference type="AlphaFoldDB" id="A0A7J4XI77"/>
<gene>
    <name evidence="1" type="ORF">F3F73_11890</name>
</gene>
<organism evidence="1 2">
    <name type="scientific">Bacteroides salyersiae</name>
    <dbReference type="NCBI Taxonomy" id="291644"/>
    <lineage>
        <taxon>Bacteria</taxon>
        <taxon>Pseudomonadati</taxon>
        <taxon>Bacteroidota</taxon>
        <taxon>Bacteroidia</taxon>
        <taxon>Bacteroidales</taxon>
        <taxon>Bacteroidaceae</taxon>
        <taxon>Bacteroides</taxon>
    </lineage>
</organism>
<evidence type="ECO:0000313" key="2">
    <source>
        <dbReference type="Proteomes" id="UP000422221"/>
    </source>
</evidence>
<dbReference type="EMBL" id="VWMK01000011">
    <property type="protein sequence ID" value="KAA3764555.1"/>
    <property type="molecule type" value="Genomic_DNA"/>
</dbReference>
<dbReference type="RefSeq" id="WP_130058251.1">
    <property type="nucleotide sequence ID" value="NZ_RCXT01000003.1"/>
</dbReference>
<comment type="caution">
    <text evidence="1">The sequence shown here is derived from an EMBL/GenBank/DDBJ whole genome shotgun (WGS) entry which is preliminary data.</text>
</comment>